<dbReference type="Proteomes" id="UP000054560">
    <property type="component" value="Unassembled WGS sequence"/>
</dbReference>
<organism evidence="2 3">
    <name type="scientific">Sphaeroforma arctica JP610</name>
    <dbReference type="NCBI Taxonomy" id="667725"/>
    <lineage>
        <taxon>Eukaryota</taxon>
        <taxon>Ichthyosporea</taxon>
        <taxon>Ichthyophonida</taxon>
        <taxon>Sphaeroforma</taxon>
    </lineage>
</organism>
<dbReference type="SUPFAM" id="SSF57756">
    <property type="entry name" value="Retrovirus zinc finger-like domains"/>
    <property type="match status" value="1"/>
</dbReference>
<evidence type="ECO:0008006" key="4">
    <source>
        <dbReference type="Google" id="ProtNLM"/>
    </source>
</evidence>
<feature type="compositionally biased region" description="Low complexity" evidence="1">
    <location>
        <begin position="84"/>
        <end position="93"/>
    </location>
</feature>
<dbReference type="GeneID" id="25909775"/>
<dbReference type="GO" id="GO:0008270">
    <property type="term" value="F:zinc ion binding"/>
    <property type="evidence" value="ECO:0007669"/>
    <property type="project" value="InterPro"/>
</dbReference>
<dbReference type="EMBL" id="KQ242519">
    <property type="protein sequence ID" value="KNC78293.1"/>
    <property type="molecule type" value="Genomic_DNA"/>
</dbReference>
<dbReference type="InterPro" id="IPR036875">
    <property type="entry name" value="Znf_CCHC_sf"/>
</dbReference>
<evidence type="ECO:0000256" key="1">
    <source>
        <dbReference type="SAM" id="MobiDB-lite"/>
    </source>
</evidence>
<keyword evidence="3" id="KW-1185">Reference proteome</keyword>
<proteinExistence type="predicted"/>
<feature type="region of interest" description="Disordered" evidence="1">
    <location>
        <begin position="72"/>
        <end position="93"/>
    </location>
</feature>
<evidence type="ECO:0000313" key="3">
    <source>
        <dbReference type="Proteomes" id="UP000054560"/>
    </source>
</evidence>
<dbReference type="GO" id="GO:0003676">
    <property type="term" value="F:nucleic acid binding"/>
    <property type="evidence" value="ECO:0007669"/>
    <property type="project" value="InterPro"/>
</dbReference>
<reference evidence="2 3" key="1">
    <citation type="submission" date="2011-02" db="EMBL/GenBank/DDBJ databases">
        <title>The Genome Sequence of Sphaeroforma arctica JP610.</title>
        <authorList>
            <consortium name="The Broad Institute Genome Sequencing Platform"/>
            <person name="Russ C."/>
            <person name="Cuomo C."/>
            <person name="Young S.K."/>
            <person name="Zeng Q."/>
            <person name="Gargeya S."/>
            <person name="Alvarado L."/>
            <person name="Berlin A."/>
            <person name="Chapman S.B."/>
            <person name="Chen Z."/>
            <person name="Freedman E."/>
            <person name="Gellesch M."/>
            <person name="Goldberg J."/>
            <person name="Griggs A."/>
            <person name="Gujja S."/>
            <person name="Heilman E."/>
            <person name="Heiman D."/>
            <person name="Howarth C."/>
            <person name="Mehta T."/>
            <person name="Neiman D."/>
            <person name="Pearson M."/>
            <person name="Roberts A."/>
            <person name="Saif S."/>
            <person name="Shea T."/>
            <person name="Shenoy N."/>
            <person name="Sisk P."/>
            <person name="Stolte C."/>
            <person name="Sykes S."/>
            <person name="White J."/>
            <person name="Yandava C."/>
            <person name="Burger G."/>
            <person name="Gray M.W."/>
            <person name="Holland P.W.H."/>
            <person name="King N."/>
            <person name="Lang F.B.F."/>
            <person name="Roger A.J."/>
            <person name="Ruiz-Trillo I."/>
            <person name="Haas B."/>
            <person name="Nusbaum C."/>
            <person name="Birren B."/>
        </authorList>
    </citation>
    <scope>NUCLEOTIDE SEQUENCE [LARGE SCALE GENOMIC DNA]</scope>
    <source>
        <strain evidence="2 3">JP610</strain>
    </source>
</reference>
<accession>A0A0L0FQK6</accession>
<name>A0A0L0FQK6_9EUKA</name>
<gene>
    <name evidence="2" type="ORF">SARC_09271</name>
</gene>
<protein>
    <recommendedName>
        <fullName evidence="4">CCHC-type domain-containing protein</fullName>
    </recommendedName>
</protein>
<dbReference type="RefSeq" id="XP_014152195.1">
    <property type="nucleotide sequence ID" value="XM_014296720.1"/>
</dbReference>
<sequence>MAAKVATGAVSSVTATISPTVVVSARTAGAEGVVILAVMTGVVTPRSKGRDDDGGRGQRAERRPWCYVCRTSGHNPERCPKLQAPAAGAAARG</sequence>
<dbReference type="AlphaFoldDB" id="A0A0L0FQK6"/>
<evidence type="ECO:0000313" key="2">
    <source>
        <dbReference type="EMBL" id="KNC78293.1"/>
    </source>
</evidence>